<organism evidence="2 3">
    <name type="scientific">Flavobacterium psychroterrae</name>
    <dbReference type="NCBI Taxonomy" id="2133767"/>
    <lineage>
        <taxon>Bacteria</taxon>
        <taxon>Pseudomonadati</taxon>
        <taxon>Bacteroidota</taxon>
        <taxon>Flavobacteriia</taxon>
        <taxon>Flavobacteriales</taxon>
        <taxon>Flavobacteriaceae</taxon>
        <taxon>Flavobacterium</taxon>
    </lineage>
</organism>
<sequence>MNSYNENLHSSVLSSLESQEMTKKQLSTQLDSSMFTLYYAEGAEIVAQEKLDSTTKMYQDKQHINNVVVVNKNMSDNLLLSANQQKTYITQSVSNMAVCASNIQIASNSIVRLASDIGSIYSIINAADYGTQIYQQSLEAYNLINKTAYHAEETSQHAMEASASIAEVSSATIADEAKLTNTSVNNLLQVTTADLNAVTAILTADNATKSQASMATRSAEGAIKCSKVEYEASKKAYKINNDKFNQNLEVKVPKPFDSSEKGSFTVSFDYYKSPFSVKDKGAETPNLGLEKPVQNYNIILVKDSKKSFFNVSTAEDLLNNPSQFKRIPVLQDSNTSDKVSVSLGSNELLDSDNEPLSLGESYVAFLLIVFTENYKKEINTFDEYLSAPSEKFTLTHTLNQAEKIKPPKVSDASTDKNKLHDHKNVPVTTINFTVKKEDKLKISEINYRCLLLPYPDDFLTNAELNSLEYKIETSEVDEEIITVEEEVKFLKDEIENLNSGITQLNTEASKTPKTDAKNTTEADLAKQKNNNFKDALNEAKAKLATATELLKKLNGEKADIEKSSPKPVKNDKAFFFNLNLAENVPAGNYTLAQADKAASGAENGTFEALIDSTTTDNFGNPLIEDKKYIPVILSFYNGAEISKSKYTNSLSDWENTTPFSYSVTDKETTPTN</sequence>
<feature type="coiled-coil region" evidence="1">
    <location>
        <begin position="473"/>
        <end position="563"/>
    </location>
</feature>
<reference evidence="2 3" key="1">
    <citation type="journal article" date="2018" name="Int. J. Syst. Evol. Microbiol.">
        <title>Flavobacterium chryseum sp. nov. and Flavobacterium psychroterrae sp. nov., novel environmental bacteria isolated from Antarctica.</title>
        <authorList>
            <person name="Kralova S."/>
            <person name="Svec P."/>
            <person name="Busse H.J."/>
            <person name="Stankova E."/>
            <person name="Vaczi P."/>
            <person name="Sedlacek I."/>
        </authorList>
    </citation>
    <scope>NUCLEOTIDE SEQUENCE [LARGE SCALE GENOMIC DNA]</scope>
    <source>
        <strain evidence="2 3">CCM 8827</strain>
    </source>
</reference>
<proteinExistence type="predicted"/>
<dbReference type="Proteomes" id="UP000722625">
    <property type="component" value="Unassembled WGS sequence"/>
</dbReference>
<evidence type="ECO:0000256" key="1">
    <source>
        <dbReference type="SAM" id="Coils"/>
    </source>
</evidence>
<dbReference type="EMBL" id="JAGYVZ010000009">
    <property type="protein sequence ID" value="MBS7231625.1"/>
    <property type="molecule type" value="Genomic_DNA"/>
</dbReference>
<evidence type="ECO:0000313" key="2">
    <source>
        <dbReference type="EMBL" id="MBS7231625.1"/>
    </source>
</evidence>
<dbReference type="RefSeq" id="WP_213299444.1">
    <property type="nucleotide sequence ID" value="NZ_JAGYVZ010000009.1"/>
</dbReference>
<comment type="caution">
    <text evidence="2">The sequence shown here is derived from an EMBL/GenBank/DDBJ whole genome shotgun (WGS) entry which is preliminary data.</text>
</comment>
<keyword evidence="3" id="KW-1185">Reference proteome</keyword>
<name>A0ABS5PCN6_9FLAO</name>
<keyword evidence="1" id="KW-0175">Coiled coil</keyword>
<gene>
    <name evidence="2" type="ORF">KHA90_11375</name>
</gene>
<protein>
    <submittedName>
        <fullName evidence="2">Uncharacterized protein</fullName>
    </submittedName>
</protein>
<accession>A0ABS5PCN6</accession>
<evidence type="ECO:0000313" key="3">
    <source>
        <dbReference type="Proteomes" id="UP000722625"/>
    </source>
</evidence>